<organism evidence="1 2">
    <name type="scientific">Helianthus annuus</name>
    <name type="common">Common sunflower</name>
    <dbReference type="NCBI Taxonomy" id="4232"/>
    <lineage>
        <taxon>Eukaryota</taxon>
        <taxon>Viridiplantae</taxon>
        <taxon>Streptophyta</taxon>
        <taxon>Embryophyta</taxon>
        <taxon>Tracheophyta</taxon>
        <taxon>Spermatophyta</taxon>
        <taxon>Magnoliopsida</taxon>
        <taxon>eudicotyledons</taxon>
        <taxon>Gunneridae</taxon>
        <taxon>Pentapetalae</taxon>
        <taxon>asterids</taxon>
        <taxon>campanulids</taxon>
        <taxon>Asterales</taxon>
        <taxon>Asteraceae</taxon>
        <taxon>Asteroideae</taxon>
        <taxon>Heliantheae alliance</taxon>
        <taxon>Heliantheae</taxon>
        <taxon>Helianthus</taxon>
    </lineage>
</organism>
<proteinExistence type="predicted"/>
<dbReference type="EMBL" id="MNCJ02000326">
    <property type="protein sequence ID" value="KAF5784040.1"/>
    <property type="molecule type" value="Genomic_DNA"/>
</dbReference>
<dbReference type="Gramene" id="mRNA:HanXRQr2_Chr11g0514941">
    <property type="protein sequence ID" value="mRNA:HanXRQr2_Chr11g0514941"/>
    <property type="gene ID" value="HanXRQr2_Chr11g0514941"/>
</dbReference>
<name>A0A9K3N214_HELAN</name>
<gene>
    <name evidence="1" type="ORF">HanXRQr2_Chr11g0514941</name>
</gene>
<dbReference type="AlphaFoldDB" id="A0A9K3N214"/>
<evidence type="ECO:0000313" key="1">
    <source>
        <dbReference type="EMBL" id="KAF5784040.1"/>
    </source>
</evidence>
<comment type="caution">
    <text evidence="1">The sequence shown here is derived from an EMBL/GenBank/DDBJ whole genome shotgun (WGS) entry which is preliminary data.</text>
</comment>
<dbReference type="Proteomes" id="UP000215914">
    <property type="component" value="Unassembled WGS sequence"/>
</dbReference>
<keyword evidence="2" id="KW-1185">Reference proteome</keyword>
<reference evidence="1" key="1">
    <citation type="journal article" date="2017" name="Nature">
        <title>The sunflower genome provides insights into oil metabolism, flowering and Asterid evolution.</title>
        <authorList>
            <person name="Badouin H."/>
            <person name="Gouzy J."/>
            <person name="Grassa C.J."/>
            <person name="Murat F."/>
            <person name="Staton S.E."/>
            <person name="Cottret L."/>
            <person name="Lelandais-Briere C."/>
            <person name="Owens G.L."/>
            <person name="Carrere S."/>
            <person name="Mayjonade B."/>
            <person name="Legrand L."/>
            <person name="Gill N."/>
            <person name="Kane N.C."/>
            <person name="Bowers J.E."/>
            <person name="Hubner S."/>
            <person name="Bellec A."/>
            <person name="Berard A."/>
            <person name="Berges H."/>
            <person name="Blanchet N."/>
            <person name="Boniface M.C."/>
            <person name="Brunel D."/>
            <person name="Catrice O."/>
            <person name="Chaidir N."/>
            <person name="Claudel C."/>
            <person name="Donnadieu C."/>
            <person name="Faraut T."/>
            <person name="Fievet G."/>
            <person name="Helmstetter N."/>
            <person name="King M."/>
            <person name="Knapp S.J."/>
            <person name="Lai Z."/>
            <person name="Le Paslier M.C."/>
            <person name="Lippi Y."/>
            <person name="Lorenzon L."/>
            <person name="Mandel J.R."/>
            <person name="Marage G."/>
            <person name="Marchand G."/>
            <person name="Marquand E."/>
            <person name="Bret-Mestries E."/>
            <person name="Morien E."/>
            <person name="Nambeesan S."/>
            <person name="Nguyen T."/>
            <person name="Pegot-Espagnet P."/>
            <person name="Pouilly N."/>
            <person name="Raftis F."/>
            <person name="Sallet E."/>
            <person name="Schiex T."/>
            <person name="Thomas J."/>
            <person name="Vandecasteele C."/>
            <person name="Vares D."/>
            <person name="Vear F."/>
            <person name="Vautrin S."/>
            <person name="Crespi M."/>
            <person name="Mangin B."/>
            <person name="Burke J.M."/>
            <person name="Salse J."/>
            <person name="Munos S."/>
            <person name="Vincourt P."/>
            <person name="Rieseberg L.H."/>
            <person name="Langlade N.B."/>
        </authorList>
    </citation>
    <scope>NUCLEOTIDE SEQUENCE</scope>
    <source>
        <tissue evidence="1">Leaves</tissue>
    </source>
</reference>
<reference evidence="1" key="2">
    <citation type="submission" date="2020-06" db="EMBL/GenBank/DDBJ databases">
        <title>Helianthus annuus Genome sequencing and assembly Release 2.</title>
        <authorList>
            <person name="Gouzy J."/>
            <person name="Langlade N."/>
            <person name="Munos S."/>
        </authorList>
    </citation>
    <scope>NUCLEOTIDE SEQUENCE</scope>
    <source>
        <tissue evidence="1">Leaves</tissue>
    </source>
</reference>
<accession>A0A9K3N214</accession>
<evidence type="ECO:0000313" key="2">
    <source>
        <dbReference type="Proteomes" id="UP000215914"/>
    </source>
</evidence>
<sequence>MMIMLLLTRTDAHFDIILHRTQICEFMSPFSLNCFRIYNSRG</sequence>
<protein>
    <submittedName>
        <fullName evidence="1">Uncharacterized protein</fullName>
    </submittedName>
</protein>